<dbReference type="PANTHER" id="PTHR23502">
    <property type="entry name" value="MAJOR FACILITATOR SUPERFAMILY"/>
    <property type="match status" value="1"/>
</dbReference>
<accession>A0A0P7B188</accession>
<dbReference type="GO" id="GO:0006351">
    <property type="term" value="P:DNA-templated transcription"/>
    <property type="evidence" value="ECO:0007669"/>
    <property type="project" value="InterPro"/>
</dbReference>
<sequence>MAFGVLEPSASNEYVPGTCQLGHDATTGRTARLKKARGNDADTVLVPQPSSDPNDPLNWPLYQRDLVLLLLCYCTNLCVGGVGPLVATIALPILQEFQVSFKDVTLLSGYQLLVVSASAPIVSALSHKYGKRPVYLVSSVLLLAGSILCTAAPSYDTLLGGRILQGLGTAAFESITFSAVGDLYFVHQRGLRMALYVSSAVGMVLLPGLIAGVVAVSLDWRWSFGILSIFMGIATIGIVLFGWETSFVRKELGSSTDTSQGETQEVDKLGSEAVHSPEKVELQQLETVPSSIDTTKRRESFLQRIKPWSRVYDERSLLKMTLQPFYLIANPIVCWAIIINGFAQLWNVVVSFALAQIFSPPPYLMNSAQIGYLNTGPIVAGLVSSLVCGLVSDHMAVVISRRNNGIFEPEFRLLLLLIAPIFSSLGFFLFGRFAEEGKSPIIVSFVWGLAFVSTQVIGTATGSYLVDAYREVDVHIFVLSMSVKNLMFFGFSYFINDWVTEWGPARVFQCIGSIMLGLSATTVPVYIASLVGNARLVVTDRTPARPAPKQEPSAAIEIDSGHRLGWLIAPLLSERKIDSIDRRLQQVIELLSHSNPSLTSAHGNPSYHQFAQATHGFTSPEIPAAAHSTPSPSHTLTPPQILFEEDSTISTDAALAHGLLETAVHHGPLKDYRSETMDALRALVGRQSRSPCPHEAASQRHPSLMRPISSGDSPMPSVHTVMKALQTMKGGSKTSTSEPETDVMLLEDPQFERAGLHMFLTVESFTESVRRVYSPGGGYSLADFIIVNGGLIDVFLKSSILQKDHHSRREMQHCMKACQANLETALSQLPLHMPSTMDYTIALLFGVFHAISCSKLSTACSLVATALNMCLNAGLHRASSMHGDTPAVRRQKAWVFWHIYSIEKGLSLRLGRPSSSIPDYDITMPLPEAESNSSAGKTNYGAVRWIRLSSIQGKVYKLLYSPAALAKPQTSRTAWAHSLAEEARSVWNSGKGDVHEPTSSRKGHTMEGEKPLIHITGDVFFLCTLTLIQKAVPPPPESRSSFTSECINTARTALDKHQEFCEGILSENGHHIDTYFNWTILYNPFIPFIVIFCHVIETMEDSSGDLVRLKLFVDSLETARFHSEATANIHRHFEVLHDVALQYSEMKIKTGMDQLNDPGLQLDAYMQSMERVPDPMSREAANLLLPGLAFGDHLVGDEWHGSHMWFQPGQENWGLGEGNQY</sequence>
<evidence type="ECO:0000259" key="9">
    <source>
        <dbReference type="PROSITE" id="PS50850"/>
    </source>
</evidence>
<feature type="transmembrane region" description="Helical" evidence="8">
    <location>
        <begin position="442"/>
        <end position="464"/>
    </location>
</feature>
<reference evidence="10 11" key="1">
    <citation type="submission" date="2015-09" db="EMBL/GenBank/DDBJ databases">
        <title>Draft genome of a European isolate of the apple canker pathogen Neonectria ditissima.</title>
        <authorList>
            <person name="Gomez-Cortecero A."/>
            <person name="Harrison R.J."/>
            <person name="Armitage A.D."/>
        </authorList>
    </citation>
    <scope>NUCLEOTIDE SEQUENCE [LARGE SCALE GENOMIC DNA]</scope>
    <source>
        <strain evidence="10 11">R09/05</strain>
    </source>
</reference>
<evidence type="ECO:0000256" key="7">
    <source>
        <dbReference type="SAM" id="MobiDB-lite"/>
    </source>
</evidence>
<feature type="transmembrane region" description="Helical" evidence="8">
    <location>
        <begin position="167"/>
        <end position="186"/>
    </location>
</feature>
<keyword evidence="6" id="KW-0539">Nucleus</keyword>
<dbReference type="GO" id="GO:0003677">
    <property type="term" value="F:DNA binding"/>
    <property type="evidence" value="ECO:0007669"/>
    <property type="project" value="InterPro"/>
</dbReference>
<evidence type="ECO:0000313" key="11">
    <source>
        <dbReference type="Proteomes" id="UP000050424"/>
    </source>
</evidence>
<feature type="transmembrane region" description="Helical" evidence="8">
    <location>
        <begin position="411"/>
        <end position="430"/>
    </location>
</feature>
<feature type="transmembrane region" description="Helical" evidence="8">
    <location>
        <begin position="222"/>
        <end position="243"/>
    </location>
</feature>
<proteinExistence type="predicted"/>
<keyword evidence="11" id="KW-1185">Reference proteome</keyword>
<dbReference type="SUPFAM" id="SSF103473">
    <property type="entry name" value="MFS general substrate transporter"/>
    <property type="match status" value="1"/>
</dbReference>
<evidence type="ECO:0000256" key="4">
    <source>
        <dbReference type="ARBA" id="ARBA00023136"/>
    </source>
</evidence>
<keyword evidence="5" id="KW-0325">Glycoprotein</keyword>
<dbReference type="InterPro" id="IPR020846">
    <property type="entry name" value="MFS_dom"/>
</dbReference>
<evidence type="ECO:0000313" key="10">
    <source>
        <dbReference type="EMBL" id="KPM39823.1"/>
    </source>
</evidence>
<dbReference type="EMBL" id="LKCW01000097">
    <property type="protein sequence ID" value="KPM39823.1"/>
    <property type="molecule type" value="Genomic_DNA"/>
</dbReference>
<feature type="transmembrane region" description="Helical" evidence="8">
    <location>
        <begin position="134"/>
        <end position="155"/>
    </location>
</feature>
<feature type="domain" description="Major facilitator superfamily (MFS) profile" evidence="9">
    <location>
        <begin position="67"/>
        <end position="535"/>
    </location>
</feature>
<feature type="transmembrane region" description="Helical" evidence="8">
    <location>
        <begin position="507"/>
        <end position="531"/>
    </location>
</feature>
<organism evidence="10 11">
    <name type="scientific">Neonectria ditissima</name>
    <dbReference type="NCBI Taxonomy" id="78410"/>
    <lineage>
        <taxon>Eukaryota</taxon>
        <taxon>Fungi</taxon>
        <taxon>Dikarya</taxon>
        <taxon>Ascomycota</taxon>
        <taxon>Pezizomycotina</taxon>
        <taxon>Sordariomycetes</taxon>
        <taxon>Hypocreomycetidae</taxon>
        <taxon>Hypocreales</taxon>
        <taxon>Nectriaceae</taxon>
        <taxon>Neonectria</taxon>
    </lineage>
</organism>
<feature type="transmembrane region" description="Helical" evidence="8">
    <location>
        <begin position="66"/>
        <end position="94"/>
    </location>
</feature>
<dbReference type="Gene3D" id="1.20.1250.20">
    <property type="entry name" value="MFS general substrate transporter like domains"/>
    <property type="match status" value="1"/>
</dbReference>
<evidence type="ECO:0000256" key="3">
    <source>
        <dbReference type="ARBA" id="ARBA00022989"/>
    </source>
</evidence>
<evidence type="ECO:0000256" key="2">
    <source>
        <dbReference type="ARBA" id="ARBA00022692"/>
    </source>
</evidence>
<feature type="transmembrane region" description="Helical" evidence="8">
    <location>
        <begin position="106"/>
        <end position="125"/>
    </location>
</feature>
<keyword evidence="3 8" id="KW-1133">Transmembrane helix</keyword>
<dbReference type="CDD" id="cd12148">
    <property type="entry name" value="fungal_TF_MHR"/>
    <property type="match status" value="1"/>
</dbReference>
<dbReference type="PANTHER" id="PTHR23502:SF4">
    <property type="entry name" value="MAJOR FACILITATOR SUPERFAMILY (MFS) PROFILE DOMAIN-CONTAINING PROTEIN-RELATED"/>
    <property type="match status" value="1"/>
</dbReference>
<feature type="transmembrane region" description="Helical" evidence="8">
    <location>
        <begin position="476"/>
        <end position="495"/>
    </location>
</feature>
<dbReference type="InterPro" id="IPR011701">
    <property type="entry name" value="MFS"/>
</dbReference>
<gene>
    <name evidence="10" type="ORF">AK830_g6737</name>
</gene>
<evidence type="ECO:0000256" key="6">
    <source>
        <dbReference type="ARBA" id="ARBA00023242"/>
    </source>
</evidence>
<evidence type="ECO:0000256" key="8">
    <source>
        <dbReference type="SAM" id="Phobius"/>
    </source>
</evidence>
<evidence type="ECO:0000256" key="5">
    <source>
        <dbReference type="ARBA" id="ARBA00023180"/>
    </source>
</evidence>
<dbReference type="GO" id="GO:0008270">
    <property type="term" value="F:zinc ion binding"/>
    <property type="evidence" value="ECO:0007669"/>
    <property type="project" value="InterPro"/>
</dbReference>
<dbReference type="Proteomes" id="UP000050424">
    <property type="component" value="Unassembled WGS sequence"/>
</dbReference>
<dbReference type="GO" id="GO:0022857">
    <property type="term" value="F:transmembrane transporter activity"/>
    <property type="evidence" value="ECO:0007669"/>
    <property type="project" value="InterPro"/>
</dbReference>
<dbReference type="AlphaFoldDB" id="A0A0P7B188"/>
<dbReference type="SMART" id="SM00906">
    <property type="entry name" value="Fungal_trans"/>
    <property type="match status" value="1"/>
</dbReference>
<dbReference type="STRING" id="78410.A0A0P7B188"/>
<feature type="region of interest" description="Disordered" evidence="7">
    <location>
        <begin position="686"/>
        <end position="705"/>
    </location>
</feature>
<feature type="transmembrane region" description="Helical" evidence="8">
    <location>
        <begin position="193"/>
        <end position="216"/>
    </location>
</feature>
<feature type="transmembrane region" description="Helical" evidence="8">
    <location>
        <begin position="325"/>
        <end position="358"/>
    </location>
</feature>
<protein>
    <recommendedName>
        <fullName evidence="9">Major facilitator superfamily (MFS) profile domain-containing protein</fullName>
    </recommendedName>
</protein>
<feature type="transmembrane region" description="Helical" evidence="8">
    <location>
        <begin position="378"/>
        <end position="399"/>
    </location>
</feature>
<comment type="caution">
    <text evidence="10">The sequence shown here is derived from an EMBL/GenBank/DDBJ whole genome shotgun (WGS) entry which is preliminary data.</text>
</comment>
<dbReference type="InterPro" id="IPR036259">
    <property type="entry name" value="MFS_trans_sf"/>
</dbReference>
<dbReference type="OrthoDB" id="2585655at2759"/>
<keyword evidence="4 8" id="KW-0472">Membrane</keyword>
<dbReference type="InterPro" id="IPR007219">
    <property type="entry name" value="XnlR_reg_dom"/>
</dbReference>
<name>A0A0P7B188_9HYPO</name>
<evidence type="ECO:0000256" key="1">
    <source>
        <dbReference type="ARBA" id="ARBA00004141"/>
    </source>
</evidence>
<dbReference type="Pfam" id="PF07690">
    <property type="entry name" value="MFS_1"/>
    <property type="match status" value="1"/>
</dbReference>
<dbReference type="GO" id="GO:0005886">
    <property type="term" value="C:plasma membrane"/>
    <property type="evidence" value="ECO:0007669"/>
    <property type="project" value="TreeGrafter"/>
</dbReference>
<keyword evidence="2 8" id="KW-0812">Transmembrane</keyword>
<comment type="subcellular location">
    <subcellularLocation>
        <location evidence="1">Membrane</location>
        <topology evidence="1">Multi-pass membrane protein</topology>
    </subcellularLocation>
</comment>
<dbReference type="Pfam" id="PF04082">
    <property type="entry name" value="Fungal_trans"/>
    <property type="match status" value="1"/>
</dbReference>
<dbReference type="PROSITE" id="PS50850">
    <property type="entry name" value="MFS"/>
    <property type="match status" value="1"/>
</dbReference>